<dbReference type="Pfam" id="PF13589">
    <property type="entry name" value="HATPase_c_3"/>
    <property type="match status" value="1"/>
</dbReference>
<dbReference type="InterPro" id="IPR011856">
    <property type="entry name" value="tRNA_endonuc-like_dom_sf"/>
</dbReference>
<gene>
    <name evidence="1" type="ORF">BLJG463_00041</name>
</gene>
<evidence type="ECO:0000313" key="2">
    <source>
        <dbReference type="Proteomes" id="UP000345266"/>
    </source>
</evidence>
<dbReference type="Proteomes" id="UP000345266">
    <property type="component" value="Unassembled WGS sequence"/>
</dbReference>
<accession>A0A564VQZ0</accession>
<dbReference type="Gene3D" id="3.30.565.10">
    <property type="entry name" value="Histidine kinase-like ATPase, C-terminal domain"/>
    <property type="match status" value="1"/>
</dbReference>
<dbReference type="EMBL" id="CABHNT010000034">
    <property type="protein sequence ID" value="VUX34788.1"/>
    <property type="molecule type" value="Genomic_DNA"/>
</dbReference>
<protein>
    <submittedName>
        <fullName evidence="1">DNA mismatch repair protein</fullName>
    </submittedName>
</protein>
<dbReference type="SUPFAM" id="SSF55874">
    <property type="entry name" value="ATPase domain of HSP90 chaperone/DNA topoisomerase II/histidine kinase"/>
    <property type="match status" value="1"/>
</dbReference>
<organism evidence="1 2">
    <name type="scientific">Bifidobacterium longum subsp. infantis</name>
    <dbReference type="NCBI Taxonomy" id="1682"/>
    <lineage>
        <taxon>Bacteria</taxon>
        <taxon>Bacillati</taxon>
        <taxon>Actinomycetota</taxon>
        <taxon>Actinomycetes</taxon>
        <taxon>Bifidobacteriales</taxon>
        <taxon>Bifidobacteriaceae</taxon>
        <taxon>Bifidobacterium</taxon>
    </lineage>
</organism>
<dbReference type="Gene3D" id="3.40.1350.10">
    <property type="match status" value="1"/>
</dbReference>
<reference evidence="1 2" key="1">
    <citation type="submission" date="2019-07" db="EMBL/GenBank/DDBJ databases">
        <authorList>
            <person name="Hibberd C M."/>
            <person name="Gehrig L. J."/>
            <person name="Chang H.-W."/>
            <person name="Venkatesh S."/>
        </authorList>
    </citation>
    <scope>NUCLEOTIDE SEQUENCE [LARGE SCALE GENOMIC DNA]</scope>
    <source>
        <strain evidence="1">Bifidobacterium_longum_subsp_infantis_JG_Bg463</strain>
    </source>
</reference>
<sequence length="684" mass="77890">MNDKYTLTVDIATVDSLGRNLYSNAAAVLSEFVANAWDADATRVEIQFDPNNSISILDNGCGMTDGELNSRFLTVGYRKRVVEGMASPRFKRPYMGRKGIGKLSAFSLADKMVVSSRKQDGPSHGFTIDAKEMEKSIRNTDPAGREYHPEPLADAAAEFGDRANGTKIVLSDLRVKRVSITERALRRRLARRFDVLGLANLPEDQGRFVIEINGEPVTYEDRGDLQKLQYIWYLGDYELPDGVQVSAEAENRIKDTSIPGHDDWRISGWIGSVAKPADRVFEADDESMKNIIVLARKRPIQEGLLDHLDFDKHFASYVTGQIQADFLDQDDQEDIATSDRQRLVEDDERVRAFNAKMKDIFNAASDKWSELRSDTTTKALYESVPEVREWITSLPSDRRRPAQKMISRISSIDGLNDDDRNSLYQSSIAAFYKLQQNDEIDKLKDVDTMSEAQLFTILSSYARFEELEYGQIIRTRLSVIGKLEDLLDHNELENRTRDFIAENPWLLDPSWERATEDLVKEQSFKRIAKEQFNLDFSDDAADDRLDIKYLDGGGRQVIVEFKRYGRKVKISELTLQIEKYARAMTRLLQQADARAGSGSHAYTNDSGIDARVNVIIIVKHVYSDIKDEIMPVKAANDRVRIFNARFLYFSDMVEKSKERYQEFTENPAQNDLAAKAIHALDKIS</sequence>
<name>A0A564VQZ0_BIFLI</name>
<evidence type="ECO:0000313" key="1">
    <source>
        <dbReference type="EMBL" id="VUX34788.1"/>
    </source>
</evidence>
<dbReference type="InterPro" id="IPR036890">
    <property type="entry name" value="HATPase_C_sf"/>
</dbReference>
<dbReference type="RefSeq" id="WP_008783518.1">
    <property type="nucleotide sequence ID" value="NZ_CABHND010000037.1"/>
</dbReference>
<dbReference type="AlphaFoldDB" id="A0A564VQZ0"/>
<proteinExistence type="predicted"/>
<dbReference type="GO" id="GO:0003676">
    <property type="term" value="F:nucleic acid binding"/>
    <property type="evidence" value="ECO:0007669"/>
    <property type="project" value="InterPro"/>
</dbReference>